<protein>
    <recommendedName>
        <fullName evidence="6">Glycerol operon regulatory protein</fullName>
    </recommendedName>
</protein>
<dbReference type="PANTHER" id="PTHR30136">
    <property type="entry name" value="HELIX-TURN-HELIX TRANSCRIPTIONAL REGULATOR, ICLR FAMILY"/>
    <property type="match status" value="1"/>
</dbReference>
<dbReference type="InterPro" id="IPR036390">
    <property type="entry name" value="WH_DNA-bd_sf"/>
</dbReference>
<dbReference type="Gene3D" id="3.30.450.40">
    <property type="match status" value="1"/>
</dbReference>
<evidence type="ECO:0000256" key="1">
    <source>
        <dbReference type="ARBA" id="ARBA00022798"/>
    </source>
</evidence>
<dbReference type="Gene3D" id="1.10.10.10">
    <property type="entry name" value="Winged helix-like DNA-binding domain superfamily/Winged helix DNA-binding domain"/>
    <property type="match status" value="1"/>
</dbReference>
<dbReference type="KEGG" id="nod:FOH10_19490"/>
<evidence type="ECO:0000259" key="8">
    <source>
        <dbReference type="PROSITE" id="PS51077"/>
    </source>
</evidence>
<evidence type="ECO:0000259" key="9">
    <source>
        <dbReference type="PROSITE" id="PS51078"/>
    </source>
</evidence>
<proteinExistence type="predicted"/>
<evidence type="ECO:0000313" key="11">
    <source>
        <dbReference type="Proteomes" id="UP000317039"/>
    </source>
</evidence>
<dbReference type="GO" id="GO:0006071">
    <property type="term" value="P:glycerol metabolic process"/>
    <property type="evidence" value="ECO:0007669"/>
    <property type="project" value="UniProtKB-KW"/>
</dbReference>
<evidence type="ECO:0000256" key="5">
    <source>
        <dbReference type="ARBA" id="ARBA00058938"/>
    </source>
</evidence>
<evidence type="ECO:0000256" key="4">
    <source>
        <dbReference type="ARBA" id="ARBA00023163"/>
    </source>
</evidence>
<evidence type="ECO:0000256" key="2">
    <source>
        <dbReference type="ARBA" id="ARBA00023015"/>
    </source>
</evidence>
<evidence type="ECO:0000256" key="7">
    <source>
        <dbReference type="SAM" id="MobiDB-lite"/>
    </source>
</evidence>
<feature type="region of interest" description="Disordered" evidence="7">
    <location>
        <begin position="1"/>
        <end position="20"/>
    </location>
</feature>
<dbReference type="Proteomes" id="UP000317039">
    <property type="component" value="Chromosome"/>
</dbReference>
<gene>
    <name evidence="10" type="ORF">FOH10_19490</name>
</gene>
<dbReference type="SMART" id="SM00346">
    <property type="entry name" value="HTH_ICLR"/>
    <property type="match status" value="1"/>
</dbReference>
<keyword evidence="3" id="KW-0238">DNA-binding</keyword>
<evidence type="ECO:0000256" key="6">
    <source>
        <dbReference type="ARBA" id="ARBA00070406"/>
    </source>
</evidence>
<feature type="domain" description="HTH iclR-type" evidence="8">
    <location>
        <begin position="21"/>
        <end position="82"/>
    </location>
</feature>
<name>A0A516NNU4_9NOCA</name>
<dbReference type="GO" id="GO:0003677">
    <property type="term" value="F:DNA binding"/>
    <property type="evidence" value="ECO:0007669"/>
    <property type="project" value="UniProtKB-KW"/>
</dbReference>
<dbReference type="InterPro" id="IPR014757">
    <property type="entry name" value="Tscrpt_reg_IclR_C"/>
</dbReference>
<dbReference type="PROSITE" id="PS51077">
    <property type="entry name" value="HTH_ICLR"/>
    <property type="match status" value="1"/>
</dbReference>
<dbReference type="GO" id="GO:0045892">
    <property type="term" value="P:negative regulation of DNA-templated transcription"/>
    <property type="evidence" value="ECO:0007669"/>
    <property type="project" value="TreeGrafter"/>
</dbReference>
<dbReference type="FunFam" id="1.10.10.10:FF:000056">
    <property type="entry name" value="IclR family transcriptional regulator"/>
    <property type="match status" value="1"/>
</dbReference>
<dbReference type="InterPro" id="IPR050707">
    <property type="entry name" value="HTH_MetabolicPath_Reg"/>
</dbReference>
<sequence>MRKLRRGGSVANSTSGRSGGVQSVERAFGLLETMADQGGTMGLSQLAEASGLPLPTIHRLVRTLVDLGYLHQDPSRQYVLGPKLIKLGESSARMLSSQARPHLARLVDELGESANMAMLDGDRIVYVAQVPSRHSVRMFTEVGRRVLPHCTAVGKAILAGMPPERVRELLQRTGMPRYTDHTVTDAREFTRQLERAAENGYAMDDGEQEVGVRCVAVAVPEAPARLAISISGPAGRMSDELVARAVPLLAQVGRALAADLR</sequence>
<keyword evidence="1" id="KW-0319">Glycerol metabolism</keyword>
<evidence type="ECO:0000313" key="10">
    <source>
        <dbReference type="EMBL" id="QDP80578.1"/>
    </source>
</evidence>
<dbReference type="SUPFAM" id="SSF46785">
    <property type="entry name" value="Winged helix' DNA-binding domain"/>
    <property type="match status" value="1"/>
</dbReference>
<dbReference type="GO" id="GO:0003700">
    <property type="term" value="F:DNA-binding transcription factor activity"/>
    <property type="evidence" value="ECO:0007669"/>
    <property type="project" value="TreeGrafter"/>
</dbReference>
<organism evidence="10 11">
    <name type="scientific">Nocardia otitidiscaviarum</name>
    <dbReference type="NCBI Taxonomy" id="1823"/>
    <lineage>
        <taxon>Bacteria</taxon>
        <taxon>Bacillati</taxon>
        <taxon>Actinomycetota</taxon>
        <taxon>Actinomycetes</taxon>
        <taxon>Mycobacteriales</taxon>
        <taxon>Nocardiaceae</taxon>
        <taxon>Nocardia</taxon>
    </lineage>
</organism>
<evidence type="ECO:0000256" key="3">
    <source>
        <dbReference type="ARBA" id="ARBA00023125"/>
    </source>
</evidence>
<dbReference type="InterPro" id="IPR029016">
    <property type="entry name" value="GAF-like_dom_sf"/>
</dbReference>
<keyword evidence="4" id="KW-0804">Transcription</keyword>
<dbReference type="AlphaFoldDB" id="A0A516NNU4"/>
<dbReference type="EMBL" id="CP041695">
    <property type="protein sequence ID" value="QDP80578.1"/>
    <property type="molecule type" value="Genomic_DNA"/>
</dbReference>
<dbReference type="InterPro" id="IPR005471">
    <property type="entry name" value="Tscrpt_reg_IclR_N"/>
</dbReference>
<keyword evidence="2" id="KW-0805">Transcription regulation</keyword>
<reference evidence="10 11" key="1">
    <citation type="submission" date="2019-07" db="EMBL/GenBank/DDBJ databases">
        <title>Complete Genome Sequence and Methylome Analysis of Nocardia otitidis-caviarum NEB252.</title>
        <authorList>
            <person name="Fomenkov A."/>
            <person name="Anton B.P."/>
            <person name="Vincze T."/>
            <person name="Roberts R.J."/>
        </authorList>
    </citation>
    <scope>NUCLEOTIDE SEQUENCE [LARGE SCALE GENOMIC DNA]</scope>
    <source>
        <strain evidence="10 11">NEB252</strain>
    </source>
</reference>
<dbReference type="PROSITE" id="PS51078">
    <property type="entry name" value="ICLR_ED"/>
    <property type="match status" value="1"/>
</dbReference>
<dbReference type="PANTHER" id="PTHR30136:SF24">
    <property type="entry name" value="HTH-TYPE TRANSCRIPTIONAL REPRESSOR ALLR"/>
    <property type="match status" value="1"/>
</dbReference>
<comment type="function">
    <text evidence="5">May be an activator protein for the gylABX operon.</text>
</comment>
<feature type="domain" description="IclR-ED" evidence="9">
    <location>
        <begin position="83"/>
        <end position="261"/>
    </location>
</feature>
<dbReference type="Pfam" id="PF01614">
    <property type="entry name" value="IclR_C"/>
    <property type="match status" value="1"/>
</dbReference>
<dbReference type="Pfam" id="PF09339">
    <property type="entry name" value="HTH_IclR"/>
    <property type="match status" value="1"/>
</dbReference>
<dbReference type="SUPFAM" id="SSF55781">
    <property type="entry name" value="GAF domain-like"/>
    <property type="match status" value="1"/>
</dbReference>
<accession>A0A516NNU4</accession>
<dbReference type="InterPro" id="IPR036388">
    <property type="entry name" value="WH-like_DNA-bd_sf"/>
</dbReference>